<feature type="transmembrane region" description="Helical" evidence="2">
    <location>
        <begin position="16"/>
        <end position="37"/>
    </location>
</feature>
<evidence type="ECO:0000313" key="3">
    <source>
        <dbReference type="EMBL" id="SPJ31981.1"/>
    </source>
</evidence>
<accession>A0A2P9HAI3</accession>
<dbReference type="KEGG" id="pcu:PC_RS09480"/>
<evidence type="ECO:0000313" key="4">
    <source>
        <dbReference type="Proteomes" id="UP000000529"/>
    </source>
</evidence>
<gene>
    <name evidence="3" type="ORF">PC_RS09480</name>
</gene>
<keyword evidence="2" id="KW-0812">Transmembrane</keyword>
<dbReference type="AlphaFoldDB" id="A0A2P9HAI3"/>
<sequence>MNQYAVIDGFGIYGNLLHYALVISLVGGAFIIFLYLWKTDRLSMDEEAKYQMMDEEQELNSKEKKNGVRSKSLGRKRNLS</sequence>
<evidence type="ECO:0000256" key="1">
    <source>
        <dbReference type="SAM" id="MobiDB-lite"/>
    </source>
</evidence>
<keyword evidence="4" id="KW-1185">Reference proteome</keyword>
<dbReference type="OrthoDB" id="21911at2"/>
<feature type="region of interest" description="Disordered" evidence="1">
    <location>
        <begin position="55"/>
        <end position="80"/>
    </location>
</feature>
<proteinExistence type="predicted"/>
<organism evidence="3 4">
    <name type="scientific">Protochlamydia amoebophila (strain UWE25)</name>
    <dbReference type="NCBI Taxonomy" id="264201"/>
    <lineage>
        <taxon>Bacteria</taxon>
        <taxon>Pseudomonadati</taxon>
        <taxon>Chlamydiota</taxon>
        <taxon>Chlamydiia</taxon>
        <taxon>Parachlamydiales</taxon>
        <taxon>Parachlamydiaceae</taxon>
        <taxon>Candidatus Protochlamydia</taxon>
    </lineage>
</organism>
<dbReference type="Proteomes" id="UP000000529">
    <property type="component" value="Chromosome"/>
</dbReference>
<dbReference type="EMBL" id="BX908798">
    <property type="protein sequence ID" value="SPJ31981.1"/>
    <property type="molecule type" value="Genomic_DNA"/>
</dbReference>
<keyword evidence="2" id="KW-0472">Membrane</keyword>
<evidence type="ECO:0000256" key="2">
    <source>
        <dbReference type="SAM" id="Phobius"/>
    </source>
</evidence>
<reference evidence="3 4" key="1">
    <citation type="journal article" date="2004" name="Science">
        <title>Illuminating the evolutionary history of chlamydiae.</title>
        <authorList>
            <person name="Horn M."/>
            <person name="Collingro A."/>
            <person name="Schmitz-Esser S."/>
            <person name="Beier C.L."/>
            <person name="Purkhold U."/>
            <person name="Fartmann B."/>
            <person name="Brandt P."/>
            <person name="Nyakatura G.J."/>
            <person name="Droege M."/>
            <person name="Frishman D."/>
            <person name="Rattei T."/>
            <person name="Mewes H."/>
            <person name="Wagner M."/>
        </authorList>
    </citation>
    <scope>NUCLEOTIDE SEQUENCE [LARGE SCALE GENOMIC DNA]</scope>
    <source>
        <strain evidence="3 4">UWE25</strain>
    </source>
</reference>
<keyword evidence="2" id="KW-1133">Transmembrane helix</keyword>
<protein>
    <submittedName>
        <fullName evidence="3">Uncharacterized protein</fullName>
    </submittedName>
</protein>
<name>A0A2P9HAI3_PARUW</name>